<comment type="catalytic activity">
    <reaction evidence="11">
        <text>L-ornithine + NADPH + O2 = N(5)-hydroxy-L-ornithine + NADP(+) + H2O</text>
        <dbReference type="Rhea" id="RHEA:41508"/>
        <dbReference type="ChEBI" id="CHEBI:15377"/>
        <dbReference type="ChEBI" id="CHEBI:15379"/>
        <dbReference type="ChEBI" id="CHEBI:46911"/>
        <dbReference type="ChEBI" id="CHEBI:57783"/>
        <dbReference type="ChEBI" id="CHEBI:58349"/>
        <dbReference type="ChEBI" id="CHEBI:78275"/>
        <dbReference type="EC" id="1.14.13.196"/>
    </reaction>
</comment>
<evidence type="ECO:0000313" key="14">
    <source>
        <dbReference type="EMBL" id="OKL57901.1"/>
    </source>
</evidence>
<dbReference type="GeneID" id="31006177"/>
<gene>
    <name evidence="14" type="ORF">UA08_06422</name>
</gene>
<comment type="cofactor">
    <cofactor evidence="1">
        <name>FAD</name>
        <dbReference type="ChEBI" id="CHEBI:57692"/>
    </cofactor>
</comment>
<comment type="similarity">
    <text evidence="3">Belongs to the lysine N(6)-hydroxylase/L-ornithine N(5)-oxygenase family.</text>
</comment>
<evidence type="ECO:0000256" key="4">
    <source>
        <dbReference type="ARBA" id="ARBA00012881"/>
    </source>
</evidence>
<keyword evidence="7" id="KW-0274">FAD</keyword>
<organism evidence="14 15">
    <name type="scientific">Talaromyces atroroseus</name>
    <dbReference type="NCBI Taxonomy" id="1441469"/>
    <lineage>
        <taxon>Eukaryota</taxon>
        <taxon>Fungi</taxon>
        <taxon>Dikarya</taxon>
        <taxon>Ascomycota</taxon>
        <taxon>Pezizomycotina</taxon>
        <taxon>Eurotiomycetes</taxon>
        <taxon>Eurotiomycetidae</taxon>
        <taxon>Eurotiales</taxon>
        <taxon>Trichocomaceae</taxon>
        <taxon>Talaromyces</taxon>
        <taxon>Talaromyces sect. Trachyspermi</taxon>
    </lineage>
</organism>
<feature type="compositionally biased region" description="Basic and acidic residues" evidence="13">
    <location>
        <begin position="8"/>
        <end position="17"/>
    </location>
</feature>
<comment type="caution">
    <text evidence="14">The sequence shown here is derived from an EMBL/GenBank/DDBJ whole genome shotgun (WGS) entry which is preliminary data.</text>
</comment>
<dbReference type="Proteomes" id="UP000214365">
    <property type="component" value="Unassembled WGS sequence"/>
</dbReference>
<comment type="catalytic activity">
    <reaction evidence="12">
        <text>L-ornithine + NADH + O2 = N(5)-hydroxy-L-ornithine + NAD(+) + H2O</text>
        <dbReference type="Rhea" id="RHEA:41512"/>
        <dbReference type="ChEBI" id="CHEBI:15377"/>
        <dbReference type="ChEBI" id="CHEBI:15379"/>
        <dbReference type="ChEBI" id="CHEBI:46911"/>
        <dbReference type="ChEBI" id="CHEBI:57540"/>
        <dbReference type="ChEBI" id="CHEBI:57945"/>
        <dbReference type="ChEBI" id="CHEBI:78275"/>
        <dbReference type="EC" id="1.14.13.196"/>
    </reaction>
</comment>
<dbReference type="EC" id="1.14.13.196" evidence="4"/>
<feature type="region of interest" description="Disordered" evidence="13">
    <location>
        <begin position="1"/>
        <end position="20"/>
    </location>
</feature>
<evidence type="ECO:0000256" key="9">
    <source>
        <dbReference type="ARBA" id="ARBA00023002"/>
    </source>
</evidence>
<dbReference type="AlphaFoldDB" id="A0A225AAB4"/>
<evidence type="ECO:0000256" key="3">
    <source>
        <dbReference type="ARBA" id="ARBA00007588"/>
    </source>
</evidence>
<dbReference type="OrthoDB" id="3519933at2759"/>
<dbReference type="InterPro" id="IPR025700">
    <property type="entry name" value="Lys/Orn_oxygenase"/>
</dbReference>
<dbReference type="SUPFAM" id="SSF51905">
    <property type="entry name" value="FAD/NAD(P)-binding domain"/>
    <property type="match status" value="1"/>
</dbReference>
<dbReference type="PANTHER" id="PTHR42802:SF1">
    <property type="entry name" value="L-ORNITHINE N(5)-MONOOXYGENASE"/>
    <property type="match status" value="1"/>
</dbReference>
<evidence type="ECO:0000313" key="15">
    <source>
        <dbReference type="Proteomes" id="UP000214365"/>
    </source>
</evidence>
<evidence type="ECO:0000256" key="2">
    <source>
        <dbReference type="ARBA" id="ARBA00004924"/>
    </source>
</evidence>
<evidence type="ECO:0000256" key="11">
    <source>
        <dbReference type="ARBA" id="ARBA00047598"/>
    </source>
</evidence>
<evidence type="ECO:0000256" key="10">
    <source>
        <dbReference type="ARBA" id="ARBA00030351"/>
    </source>
</evidence>
<reference evidence="14 15" key="1">
    <citation type="submission" date="2015-06" db="EMBL/GenBank/DDBJ databases">
        <title>Talaromyces atroroseus IBT 11181 draft genome.</title>
        <authorList>
            <person name="Rasmussen K.B."/>
            <person name="Rasmussen S."/>
            <person name="Petersen B."/>
            <person name="Sicheritz-Ponten T."/>
            <person name="Mortensen U.H."/>
            <person name="Thrane U."/>
        </authorList>
    </citation>
    <scope>NUCLEOTIDE SEQUENCE [LARGE SCALE GENOMIC DNA]</scope>
    <source>
        <strain evidence="14 15">IBT 11181</strain>
    </source>
</reference>
<evidence type="ECO:0000256" key="1">
    <source>
        <dbReference type="ARBA" id="ARBA00001974"/>
    </source>
</evidence>
<proteinExistence type="inferred from homology"/>
<evidence type="ECO:0000256" key="13">
    <source>
        <dbReference type="SAM" id="MobiDB-lite"/>
    </source>
</evidence>
<evidence type="ECO:0000256" key="6">
    <source>
        <dbReference type="ARBA" id="ARBA00022630"/>
    </source>
</evidence>
<dbReference type="GO" id="GO:0016491">
    <property type="term" value="F:oxidoreductase activity"/>
    <property type="evidence" value="ECO:0007669"/>
    <property type="project" value="UniProtKB-KW"/>
</dbReference>
<dbReference type="Pfam" id="PF13434">
    <property type="entry name" value="Lys_Orn_oxgnase"/>
    <property type="match status" value="1"/>
</dbReference>
<dbReference type="PANTHER" id="PTHR42802">
    <property type="entry name" value="MONOOXYGENASE"/>
    <property type="match status" value="1"/>
</dbReference>
<keyword evidence="6" id="KW-0285">Flavoprotein</keyword>
<protein>
    <recommendedName>
        <fullName evidence="5">L-ornithine N(5)-monooxygenase</fullName>
        <ecNumber evidence="4">1.14.13.196</ecNumber>
    </recommendedName>
    <alternativeName>
        <fullName evidence="10">L-ornithine N(5)-oxygenase</fullName>
    </alternativeName>
</protein>
<dbReference type="Gene3D" id="3.50.50.60">
    <property type="entry name" value="FAD/NAD(P)-binding domain"/>
    <property type="match status" value="1"/>
</dbReference>
<dbReference type="InterPro" id="IPR036188">
    <property type="entry name" value="FAD/NAD-bd_sf"/>
</dbReference>
<sequence length="468" mass="52521">MEPAHNTDAPHEGKATEGPESSQYDIVCVGFGPAALAIAIAMHERGFSSKNVLFLERQTEFGWHTGMLLPGTKMQISFMKDLATMRNPQSHFTFVNYLHKHNRLANFINLSTHTPFREEFNDYMKWCAGHFTDRVRYGQEVLGVSPGKTSSSGNAVDCFWINARDVRSGDVQRFCAKHVIVANGGEFSIPDGLQNPDFSDRIIHSSQYLKNVPQRFQNDNAEYRFAVVGGGQSAVEISEDLQSRYPKSRVSLIFRDSALRPSDDSPFVNEIFDPTSVDEFYSLDENNRKQSLKKNKATNYSVVRLPLIEGIYEKIYRQRLLKPDPRDWTLSLLHNSEVTGAKVAELGNALNLKLKDTITGEAKLTTQAYDLVVVATGYQRRPFAGILKDVKPLLLSGSEESGYQVQRNYRLLFRPGSVVRDAAIWLQGSCETSHGISDTLLSILAVRADELVDSINASRKPVEHKARL</sequence>
<dbReference type="PRINTS" id="PR00368">
    <property type="entry name" value="FADPNR"/>
</dbReference>
<evidence type="ECO:0000256" key="8">
    <source>
        <dbReference type="ARBA" id="ARBA00022857"/>
    </source>
</evidence>
<keyword evidence="8" id="KW-0521">NADP</keyword>
<dbReference type="RefSeq" id="XP_020118022.1">
    <property type="nucleotide sequence ID" value="XM_020269097.1"/>
</dbReference>
<evidence type="ECO:0000256" key="12">
    <source>
        <dbReference type="ARBA" id="ARBA00049248"/>
    </source>
</evidence>
<keyword evidence="15" id="KW-1185">Reference proteome</keyword>
<comment type="pathway">
    <text evidence="2">Siderophore biosynthesis.</text>
</comment>
<dbReference type="STRING" id="1441469.A0A225AAB4"/>
<accession>A0A225AAB4</accession>
<evidence type="ECO:0000256" key="7">
    <source>
        <dbReference type="ARBA" id="ARBA00022827"/>
    </source>
</evidence>
<name>A0A225AAB4_TALAT</name>
<evidence type="ECO:0000256" key="5">
    <source>
        <dbReference type="ARBA" id="ARBA00018612"/>
    </source>
</evidence>
<dbReference type="EMBL" id="LFMY01000010">
    <property type="protein sequence ID" value="OKL57901.1"/>
    <property type="molecule type" value="Genomic_DNA"/>
</dbReference>
<keyword evidence="9" id="KW-0560">Oxidoreductase</keyword>
<dbReference type="GO" id="GO:0006879">
    <property type="term" value="P:intracellular iron ion homeostasis"/>
    <property type="evidence" value="ECO:0007669"/>
    <property type="project" value="TreeGrafter"/>
</dbReference>